<protein>
    <submittedName>
        <fullName evidence="2">Uncharacterized protein</fullName>
    </submittedName>
</protein>
<feature type="region of interest" description="Disordered" evidence="1">
    <location>
        <begin position="1"/>
        <end position="96"/>
    </location>
</feature>
<feature type="compositionally biased region" description="Polar residues" evidence="1">
    <location>
        <begin position="391"/>
        <end position="416"/>
    </location>
</feature>
<feature type="compositionally biased region" description="Low complexity" evidence="1">
    <location>
        <begin position="274"/>
        <end position="289"/>
    </location>
</feature>
<keyword evidence="3" id="KW-1185">Reference proteome</keyword>
<feature type="compositionally biased region" description="Polar residues" evidence="1">
    <location>
        <begin position="1"/>
        <end position="12"/>
    </location>
</feature>
<feature type="compositionally biased region" description="Polar residues" evidence="1">
    <location>
        <begin position="462"/>
        <end position="471"/>
    </location>
</feature>
<evidence type="ECO:0000256" key="1">
    <source>
        <dbReference type="SAM" id="MobiDB-lite"/>
    </source>
</evidence>
<feature type="compositionally biased region" description="Polar residues" evidence="1">
    <location>
        <begin position="131"/>
        <end position="148"/>
    </location>
</feature>
<evidence type="ECO:0000313" key="3">
    <source>
        <dbReference type="Proteomes" id="UP001331761"/>
    </source>
</evidence>
<feature type="non-terminal residue" evidence="2">
    <location>
        <position position="511"/>
    </location>
</feature>
<dbReference type="AlphaFoldDB" id="A0AAN8IEH2"/>
<proteinExistence type="predicted"/>
<name>A0AAN8IEH2_TRICO</name>
<comment type="caution">
    <text evidence="2">The sequence shown here is derived from an EMBL/GenBank/DDBJ whole genome shotgun (WGS) entry which is preliminary data.</text>
</comment>
<feature type="compositionally biased region" description="Low complexity" evidence="1">
    <location>
        <begin position="310"/>
        <end position="321"/>
    </location>
</feature>
<feature type="compositionally biased region" description="Polar residues" evidence="1">
    <location>
        <begin position="290"/>
        <end position="300"/>
    </location>
</feature>
<feature type="non-terminal residue" evidence="2">
    <location>
        <position position="1"/>
    </location>
</feature>
<organism evidence="2 3">
    <name type="scientific">Trichostrongylus colubriformis</name>
    <name type="common">Black scour worm</name>
    <dbReference type="NCBI Taxonomy" id="6319"/>
    <lineage>
        <taxon>Eukaryota</taxon>
        <taxon>Metazoa</taxon>
        <taxon>Ecdysozoa</taxon>
        <taxon>Nematoda</taxon>
        <taxon>Chromadorea</taxon>
        <taxon>Rhabditida</taxon>
        <taxon>Rhabditina</taxon>
        <taxon>Rhabditomorpha</taxon>
        <taxon>Strongyloidea</taxon>
        <taxon>Trichostrongylidae</taxon>
        <taxon>Trichostrongylus</taxon>
    </lineage>
</organism>
<feature type="compositionally biased region" description="Low complexity" evidence="1">
    <location>
        <begin position="217"/>
        <end position="230"/>
    </location>
</feature>
<reference evidence="2 3" key="1">
    <citation type="submission" date="2019-10" db="EMBL/GenBank/DDBJ databases">
        <title>Assembly and Annotation for the nematode Trichostrongylus colubriformis.</title>
        <authorList>
            <person name="Martin J."/>
        </authorList>
    </citation>
    <scope>NUCLEOTIDE SEQUENCE [LARGE SCALE GENOMIC DNA]</scope>
    <source>
        <strain evidence="2">G859</strain>
        <tissue evidence="2">Whole worm</tissue>
    </source>
</reference>
<dbReference type="EMBL" id="WIXE01017500">
    <property type="protein sequence ID" value="KAK5971684.1"/>
    <property type="molecule type" value="Genomic_DNA"/>
</dbReference>
<accession>A0AAN8IEH2</accession>
<feature type="region of interest" description="Disordered" evidence="1">
    <location>
        <begin position="126"/>
        <end position="511"/>
    </location>
</feature>
<feature type="compositionally biased region" description="Low complexity" evidence="1">
    <location>
        <begin position="34"/>
        <end position="44"/>
    </location>
</feature>
<feature type="compositionally biased region" description="Low complexity" evidence="1">
    <location>
        <begin position="185"/>
        <end position="203"/>
    </location>
</feature>
<dbReference type="Proteomes" id="UP001331761">
    <property type="component" value="Unassembled WGS sequence"/>
</dbReference>
<sequence>PPTPAQSESSAPETPEGAGSPPAEVSAPSHEDASVSAPLAPVAVQPEKSQPEPAVEVAPAVMPTSDQHEYSHEQSPVHVPAQTSAPHLAVPTASSLDHGPVLARQLTAPEINAPFEEAASMEEVAPVTVAGSIQPQETAPVSSLSQTQPAPAPSVSPPAASSNVYTGGDEAHIAPADVEPPAPTAPTLSPSSSAPSQSLPSQAGNVDTAYTAPTLLSASTPSHSVTPSVPEETSYGENHIPVSSNTHAEGSREAPAPQIFAARPDPTEPPAPAVPVVVTTTQPAFVQQPESNSAESSYTNLEEDHAESQAASTPAPVAASTYKEVNPPYQPDSAPGPSVESTNYQTSKEVLPVEPNEENAEVAPVTAPEPELRPEAIIHPATTTETPTTEGSSQYINASPSHGSEQSYSGTSQQVSYVPETAPSISEEPEPQEPSTSKAEQSSYSNLEEDHDQDHGPATIIDTENTGNAPQKYQEVKKPAYSTRPRIQVNPAAYKQVQPYAPRPYVPRPLP</sequence>
<feature type="compositionally biased region" description="Pro residues" evidence="1">
    <location>
        <begin position="501"/>
        <end position="511"/>
    </location>
</feature>
<feature type="compositionally biased region" description="Polar residues" evidence="1">
    <location>
        <begin position="339"/>
        <end position="348"/>
    </location>
</feature>
<evidence type="ECO:0000313" key="2">
    <source>
        <dbReference type="EMBL" id="KAK5971684.1"/>
    </source>
</evidence>
<gene>
    <name evidence="2" type="ORF">GCK32_008980</name>
</gene>